<keyword evidence="1" id="KW-0479">Metal-binding</keyword>
<evidence type="ECO:0000256" key="2">
    <source>
        <dbReference type="ARBA" id="ARBA00022737"/>
    </source>
</evidence>
<feature type="transmembrane region" description="Helical" evidence="7">
    <location>
        <begin position="397"/>
        <end position="417"/>
    </location>
</feature>
<evidence type="ECO:0000313" key="11">
    <source>
        <dbReference type="WBParaSite" id="SCUD_0001498901-mRNA-1"/>
    </source>
</evidence>
<keyword evidence="7" id="KW-0472">Membrane</keyword>
<evidence type="ECO:0000256" key="4">
    <source>
        <dbReference type="ARBA" id="ARBA00022833"/>
    </source>
</evidence>
<evidence type="ECO:0000313" key="9">
    <source>
        <dbReference type="EMBL" id="VDP58060.1"/>
    </source>
</evidence>
<dbReference type="AlphaFoldDB" id="A0A183KIY0"/>
<dbReference type="GO" id="GO:0005634">
    <property type="term" value="C:nucleus"/>
    <property type="evidence" value="ECO:0007669"/>
    <property type="project" value="TreeGrafter"/>
</dbReference>
<feature type="domain" description="C2H2-type" evidence="8">
    <location>
        <begin position="7"/>
        <end position="35"/>
    </location>
</feature>
<proteinExistence type="predicted"/>
<dbReference type="STRING" id="6186.A0A183KIY0"/>
<evidence type="ECO:0000259" key="8">
    <source>
        <dbReference type="PROSITE" id="PS50157"/>
    </source>
</evidence>
<sequence>MHEEPKHMCDTCGRSFVREDKLKRHVMSIHTAEKPHVCHICSKAFSRNSVKICSDMLDNSLDLSKYSLTYLQFISFIRDKLKDHLKHHDRAARNFECQQCQQPFVQKSDLNRHIRGVHQGEPGVGINMAVKRKAPGSAPLRLSKRKSKSTTDSSESNNNETKVAMSSVENSHNIPTNMAINRSHNGKTVSGVRKNDSTESDIKINNQIASITSATTVFTPVSMIATTTSASSAVNFTPLTVSLTPTGMTQTTHPIFAANASGLMFPTMTAHHHHLVQQQQAATGTVMLPSVSVASVAAMHPSGIALQQQQHQQFFAMAAMPALAQSITVTQSSNGVQQGTNVQPTQTSIHFQPELKTVATPSGPMMVLTHIATPNQSGQAHPLVSFFYSCVIFYKTYLSISFYRFIFLVTSFFYILLY</sequence>
<dbReference type="Gene3D" id="3.30.160.60">
    <property type="entry name" value="Classic Zinc Finger"/>
    <property type="match status" value="3"/>
</dbReference>
<dbReference type="PROSITE" id="PS00028">
    <property type="entry name" value="ZINC_FINGER_C2H2_1"/>
    <property type="match status" value="2"/>
</dbReference>
<gene>
    <name evidence="9" type="ORF">SCUD_LOCUS14986</name>
</gene>
<dbReference type="SMART" id="SM00355">
    <property type="entry name" value="ZnF_C2H2"/>
    <property type="match status" value="2"/>
</dbReference>
<dbReference type="GO" id="GO:0000977">
    <property type="term" value="F:RNA polymerase II transcription regulatory region sequence-specific DNA binding"/>
    <property type="evidence" value="ECO:0007669"/>
    <property type="project" value="TreeGrafter"/>
</dbReference>
<feature type="domain" description="C2H2-type" evidence="8">
    <location>
        <begin position="95"/>
        <end position="123"/>
    </location>
</feature>
<dbReference type="WBParaSite" id="SCUD_0001498901-mRNA-1">
    <property type="protein sequence ID" value="SCUD_0001498901-mRNA-1"/>
    <property type="gene ID" value="SCUD_0001498901"/>
</dbReference>
<feature type="compositionally biased region" description="Low complexity" evidence="6">
    <location>
        <begin position="150"/>
        <end position="162"/>
    </location>
</feature>
<evidence type="ECO:0000256" key="6">
    <source>
        <dbReference type="SAM" id="MobiDB-lite"/>
    </source>
</evidence>
<dbReference type="EMBL" id="UZAK01037194">
    <property type="protein sequence ID" value="VDP58060.1"/>
    <property type="molecule type" value="Genomic_DNA"/>
</dbReference>
<dbReference type="GO" id="GO:0000981">
    <property type="term" value="F:DNA-binding transcription factor activity, RNA polymerase II-specific"/>
    <property type="evidence" value="ECO:0007669"/>
    <property type="project" value="TreeGrafter"/>
</dbReference>
<dbReference type="InterPro" id="IPR013087">
    <property type="entry name" value="Znf_C2H2_type"/>
</dbReference>
<dbReference type="SUPFAM" id="SSF57667">
    <property type="entry name" value="beta-beta-alpha zinc fingers"/>
    <property type="match status" value="2"/>
</dbReference>
<reference evidence="9 10" key="2">
    <citation type="submission" date="2018-11" db="EMBL/GenBank/DDBJ databases">
        <authorList>
            <consortium name="Pathogen Informatics"/>
        </authorList>
    </citation>
    <scope>NUCLEOTIDE SEQUENCE [LARGE SCALE GENOMIC DNA]</scope>
    <source>
        <strain evidence="9">Dakar</strain>
        <strain evidence="10">Dakar, Senegal</strain>
    </source>
</reference>
<dbReference type="InterPro" id="IPR036236">
    <property type="entry name" value="Znf_C2H2_sf"/>
</dbReference>
<evidence type="ECO:0000256" key="1">
    <source>
        <dbReference type="ARBA" id="ARBA00022723"/>
    </source>
</evidence>
<protein>
    <submittedName>
        <fullName evidence="11">C2H2-type domain-containing protein</fullName>
    </submittedName>
</protein>
<keyword evidence="7" id="KW-0812">Transmembrane</keyword>
<dbReference type="PANTHER" id="PTHR24379:SF75">
    <property type="entry name" value="VASCULAR ENDOTHELIAL ZINC FINGER 1"/>
    <property type="match status" value="1"/>
</dbReference>
<dbReference type="GO" id="GO:0008270">
    <property type="term" value="F:zinc ion binding"/>
    <property type="evidence" value="ECO:0007669"/>
    <property type="project" value="UniProtKB-KW"/>
</dbReference>
<name>A0A183KIY0_9TREM</name>
<dbReference type="Pfam" id="PF00096">
    <property type="entry name" value="zf-C2H2"/>
    <property type="match status" value="2"/>
</dbReference>
<keyword evidence="7" id="KW-1133">Transmembrane helix</keyword>
<dbReference type="FunFam" id="3.30.160.60:FF:000100">
    <property type="entry name" value="Zinc finger 45-like"/>
    <property type="match status" value="1"/>
</dbReference>
<evidence type="ECO:0000313" key="10">
    <source>
        <dbReference type="Proteomes" id="UP000279833"/>
    </source>
</evidence>
<accession>A0A183KIY0</accession>
<dbReference type="Proteomes" id="UP000279833">
    <property type="component" value="Unassembled WGS sequence"/>
</dbReference>
<reference evidence="11" key="1">
    <citation type="submission" date="2016-06" db="UniProtKB">
        <authorList>
            <consortium name="WormBaseParasite"/>
        </authorList>
    </citation>
    <scope>IDENTIFICATION</scope>
</reference>
<keyword evidence="2" id="KW-0677">Repeat</keyword>
<feature type="compositionally biased region" description="Polar residues" evidence="6">
    <location>
        <begin position="167"/>
        <end position="188"/>
    </location>
</feature>
<dbReference type="PANTHER" id="PTHR24379">
    <property type="entry name" value="KRAB AND ZINC FINGER DOMAIN-CONTAINING"/>
    <property type="match status" value="1"/>
</dbReference>
<keyword evidence="3 5" id="KW-0863">Zinc-finger</keyword>
<organism evidence="11">
    <name type="scientific">Schistosoma curassoni</name>
    <dbReference type="NCBI Taxonomy" id="6186"/>
    <lineage>
        <taxon>Eukaryota</taxon>
        <taxon>Metazoa</taxon>
        <taxon>Spiralia</taxon>
        <taxon>Lophotrochozoa</taxon>
        <taxon>Platyhelminthes</taxon>
        <taxon>Trematoda</taxon>
        <taxon>Digenea</taxon>
        <taxon>Strigeidida</taxon>
        <taxon>Schistosomatoidea</taxon>
        <taxon>Schistosomatidae</taxon>
        <taxon>Schistosoma</taxon>
    </lineage>
</organism>
<evidence type="ECO:0000256" key="5">
    <source>
        <dbReference type="PROSITE-ProRule" id="PRU00042"/>
    </source>
</evidence>
<feature type="region of interest" description="Disordered" evidence="6">
    <location>
        <begin position="132"/>
        <end position="197"/>
    </location>
</feature>
<keyword evidence="4" id="KW-0862">Zinc</keyword>
<evidence type="ECO:0000256" key="3">
    <source>
        <dbReference type="ARBA" id="ARBA00022771"/>
    </source>
</evidence>
<keyword evidence="10" id="KW-1185">Reference proteome</keyword>
<dbReference type="PROSITE" id="PS50157">
    <property type="entry name" value="ZINC_FINGER_C2H2_2"/>
    <property type="match status" value="2"/>
</dbReference>
<evidence type="ECO:0000256" key="7">
    <source>
        <dbReference type="SAM" id="Phobius"/>
    </source>
</evidence>